<evidence type="ECO:0000313" key="3">
    <source>
        <dbReference type="EMBL" id="VVB01490.1"/>
    </source>
</evidence>
<feature type="compositionally biased region" description="Basic and acidic residues" evidence="1">
    <location>
        <begin position="1"/>
        <end position="11"/>
    </location>
</feature>
<protein>
    <recommendedName>
        <fullName evidence="2">HMA domain-containing protein</fullName>
    </recommendedName>
</protein>
<dbReference type="SUPFAM" id="SSF55008">
    <property type="entry name" value="HMA, heavy metal-associated domain"/>
    <property type="match status" value="1"/>
</dbReference>
<dbReference type="PROSITE" id="PS50846">
    <property type="entry name" value="HMA_2"/>
    <property type="match status" value="1"/>
</dbReference>
<evidence type="ECO:0000313" key="4">
    <source>
        <dbReference type="Proteomes" id="UP000489600"/>
    </source>
</evidence>
<dbReference type="CDD" id="cd00371">
    <property type="entry name" value="HMA"/>
    <property type="match status" value="1"/>
</dbReference>
<feature type="compositionally biased region" description="Basic and acidic residues" evidence="1">
    <location>
        <begin position="25"/>
        <end position="36"/>
    </location>
</feature>
<keyword evidence="4" id="KW-1185">Reference proteome</keyword>
<comment type="caution">
    <text evidence="3">The sequence shown here is derived from an EMBL/GenBank/DDBJ whole genome shotgun (WGS) entry which is preliminary data.</text>
</comment>
<feature type="region of interest" description="Disordered" evidence="1">
    <location>
        <begin position="1"/>
        <end position="36"/>
    </location>
</feature>
<dbReference type="Proteomes" id="UP000489600">
    <property type="component" value="Unassembled WGS sequence"/>
</dbReference>
<evidence type="ECO:0000259" key="2">
    <source>
        <dbReference type="PROSITE" id="PS50846"/>
    </source>
</evidence>
<dbReference type="Gene3D" id="3.30.70.100">
    <property type="match status" value="1"/>
</dbReference>
<name>A0A565BIL8_9BRAS</name>
<dbReference type="EMBL" id="CABITT030000004">
    <property type="protein sequence ID" value="VVB01490.1"/>
    <property type="molecule type" value="Genomic_DNA"/>
</dbReference>
<feature type="domain" description="HMA" evidence="2">
    <location>
        <begin position="47"/>
        <end position="114"/>
    </location>
</feature>
<proteinExistence type="predicted"/>
<reference evidence="3" key="1">
    <citation type="submission" date="2019-07" db="EMBL/GenBank/DDBJ databases">
        <authorList>
            <person name="Dittberner H."/>
        </authorList>
    </citation>
    <scope>NUCLEOTIDE SEQUENCE [LARGE SCALE GENOMIC DNA]</scope>
</reference>
<dbReference type="PANTHER" id="PTHR46413:SF13">
    <property type="entry name" value="HEAVY METAL-ASSOCIATED ISOPRENYLATED PLANT PROTEIN 1"/>
    <property type="match status" value="1"/>
</dbReference>
<dbReference type="InterPro" id="IPR036163">
    <property type="entry name" value="HMA_dom_sf"/>
</dbReference>
<dbReference type="GO" id="GO:0046872">
    <property type="term" value="F:metal ion binding"/>
    <property type="evidence" value="ECO:0007669"/>
    <property type="project" value="InterPro"/>
</dbReference>
<gene>
    <name evidence="3" type="ORF">ANE_LOCUS11934</name>
</gene>
<dbReference type="InterPro" id="IPR044594">
    <property type="entry name" value="HIPP01/3/5/6"/>
</dbReference>
<dbReference type="PANTHER" id="PTHR46413">
    <property type="entry name" value="HEAVY METAL-ASSOCIATED ISOPRENYLATED PLANT PROTEIN 6"/>
    <property type="match status" value="1"/>
</dbReference>
<dbReference type="OrthoDB" id="773760at2759"/>
<sequence length="162" mass="18145">MDPVKITERLQKKSKKKIELLSPKPKKEAKVNNDTKAENQNQTMVAVSTVILKLSCSCDGCTKRIHKTISKTKGVYQLKMDKEKELVTVTGTMDVKSVTENLKRRLKKSVLVVPEKKKNNTEGITKVGSPGLPGYGLGHYGFMDGRFGEFFSEEDENFCSVM</sequence>
<evidence type="ECO:0000256" key="1">
    <source>
        <dbReference type="SAM" id="MobiDB-lite"/>
    </source>
</evidence>
<organism evidence="3 4">
    <name type="scientific">Arabis nemorensis</name>
    <dbReference type="NCBI Taxonomy" id="586526"/>
    <lineage>
        <taxon>Eukaryota</taxon>
        <taxon>Viridiplantae</taxon>
        <taxon>Streptophyta</taxon>
        <taxon>Embryophyta</taxon>
        <taxon>Tracheophyta</taxon>
        <taxon>Spermatophyta</taxon>
        <taxon>Magnoliopsida</taxon>
        <taxon>eudicotyledons</taxon>
        <taxon>Gunneridae</taxon>
        <taxon>Pentapetalae</taxon>
        <taxon>rosids</taxon>
        <taxon>malvids</taxon>
        <taxon>Brassicales</taxon>
        <taxon>Brassicaceae</taxon>
        <taxon>Arabideae</taxon>
        <taxon>Arabis</taxon>
    </lineage>
</organism>
<accession>A0A565BIL8</accession>
<dbReference type="Pfam" id="PF00403">
    <property type="entry name" value="HMA"/>
    <property type="match status" value="1"/>
</dbReference>
<dbReference type="InterPro" id="IPR006121">
    <property type="entry name" value="HMA_dom"/>
</dbReference>
<dbReference type="AlphaFoldDB" id="A0A565BIL8"/>